<organism evidence="1 2">
    <name type="scientific">Neolewinella agarilytica</name>
    <dbReference type="NCBI Taxonomy" id="478744"/>
    <lineage>
        <taxon>Bacteria</taxon>
        <taxon>Pseudomonadati</taxon>
        <taxon>Bacteroidota</taxon>
        <taxon>Saprospiria</taxon>
        <taxon>Saprospirales</taxon>
        <taxon>Lewinellaceae</taxon>
        <taxon>Neolewinella</taxon>
    </lineage>
</organism>
<dbReference type="Pfam" id="PF10127">
    <property type="entry name" value="RlaP"/>
    <property type="match status" value="1"/>
</dbReference>
<evidence type="ECO:0000313" key="1">
    <source>
        <dbReference type="EMBL" id="SEQ86020.1"/>
    </source>
</evidence>
<dbReference type="AlphaFoldDB" id="A0A1H9JGS2"/>
<evidence type="ECO:0008006" key="3">
    <source>
        <dbReference type="Google" id="ProtNLM"/>
    </source>
</evidence>
<dbReference type="PANTHER" id="PTHR34817:SF2">
    <property type="entry name" value="NUCLEOTIDYLTRANSFERASE"/>
    <property type="match status" value="1"/>
</dbReference>
<dbReference type="PANTHER" id="PTHR34817">
    <property type="entry name" value="NUCLEOTIDYLTRANSFERASE"/>
    <property type="match status" value="1"/>
</dbReference>
<accession>A0A1H9JGS2</accession>
<dbReference type="InterPro" id="IPR018775">
    <property type="entry name" value="RlaP"/>
</dbReference>
<sequence>MLTREFIKTRLAEVAAERGVTVRYANESGSRAWGMASTDSDYDVRFIYQHPKEWYLRLDRPKDMIGPIMELDGELDLVGWDLRKVMSHIAGSNAGVIEWLHSPVVYFEDTDFLCRLRELAATYLQPNKVAAHYLGIARSAKIAGYDEAAGDWNLKKYCYYLRPVLAAEFVLTEEKNPPVLLSDLLVRMPQADIRREVETLIAMKETVGEGHRTVIPPALDHHFSGLKAILDEKLASGSRVTTDRAAADTLFRELIGY</sequence>
<dbReference type="STRING" id="478744.SAMN05444359_11762"/>
<gene>
    <name evidence="1" type="ORF">SAMN05444359_11762</name>
</gene>
<dbReference type="RefSeq" id="WP_090170083.1">
    <property type="nucleotide sequence ID" value="NZ_FOFB01000017.1"/>
</dbReference>
<reference evidence="2" key="1">
    <citation type="submission" date="2016-10" db="EMBL/GenBank/DDBJ databases">
        <authorList>
            <person name="Varghese N."/>
            <person name="Submissions S."/>
        </authorList>
    </citation>
    <scope>NUCLEOTIDE SEQUENCE [LARGE SCALE GENOMIC DNA]</scope>
    <source>
        <strain evidence="2">DSM 24740</strain>
    </source>
</reference>
<evidence type="ECO:0000313" key="2">
    <source>
        <dbReference type="Proteomes" id="UP000199021"/>
    </source>
</evidence>
<dbReference type="Proteomes" id="UP000199021">
    <property type="component" value="Unassembled WGS sequence"/>
</dbReference>
<keyword evidence="2" id="KW-1185">Reference proteome</keyword>
<dbReference type="EMBL" id="FOFB01000017">
    <property type="protein sequence ID" value="SEQ86020.1"/>
    <property type="molecule type" value="Genomic_DNA"/>
</dbReference>
<protein>
    <recommendedName>
        <fullName evidence="3">Nucleotidyltransferase</fullName>
    </recommendedName>
</protein>
<proteinExistence type="predicted"/>
<dbReference type="OrthoDB" id="9796845at2"/>
<dbReference type="FunCoup" id="A0A1H9JGS2">
    <property type="interactions" value="12"/>
</dbReference>
<dbReference type="InParanoid" id="A0A1H9JGS2"/>
<name>A0A1H9JGS2_9BACT</name>